<feature type="transmembrane region" description="Helical" evidence="4">
    <location>
        <begin position="343"/>
        <end position="363"/>
    </location>
</feature>
<comment type="caution">
    <text evidence="7">The sequence shown here is derived from an EMBL/GenBank/DDBJ whole genome shotgun (WGS) entry which is preliminary data.</text>
</comment>
<dbReference type="Pfam" id="PF13407">
    <property type="entry name" value="Peripla_BP_4"/>
    <property type="match status" value="1"/>
</dbReference>
<dbReference type="GO" id="GO:0030246">
    <property type="term" value="F:carbohydrate binding"/>
    <property type="evidence" value="ECO:0007669"/>
    <property type="project" value="UniProtKB-ARBA"/>
</dbReference>
<keyword evidence="4" id="KW-0812">Transmembrane</keyword>
<dbReference type="EMBL" id="VUNG01000010">
    <property type="protein sequence ID" value="MST84191.1"/>
    <property type="molecule type" value="Genomic_DNA"/>
</dbReference>
<feature type="chain" id="PRO_5029730132" evidence="5">
    <location>
        <begin position="25"/>
        <end position="473"/>
    </location>
</feature>
<accession>A0A7K0KE38</accession>
<evidence type="ECO:0000313" key="7">
    <source>
        <dbReference type="EMBL" id="MST84191.1"/>
    </source>
</evidence>
<evidence type="ECO:0000259" key="6">
    <source>
        <dbReference type="Pfam" id="PF13407"/>
    </source>
</evidence>
<dbReference type="Proteomes" id="UP000438914">
    <property type="component" value="Unassembled WGS sequence"/>
</dbReference>
<comment type="subcellular location">
    <subcellularLocation>
        <location evidence="1">Cell envelope</location>
    </subcellularLocation>
</comment>
<sequence length="473" mass="53301">MNTKALLKLLPLLLLSVLLTSCNRQPKYVIGASLAGAGDWTAKLYDEIKTACYQYPNAVLDFHIAHENSKLQEEQVDSMIKAHVNLIIISPSFFRNESNMLQRAKAANIPVIVVDRQIDSPYYTAFIGRDDEQLGRMMGNYIGQTRKGETTNILEIAGSPTSSPSIDRGRGLREAIAKYPNLHIVATIGGTWNPDSITARGKEFLRTHPNLKFDYVAGQSDNCAMSMRKAIEQTGGHKGVRYIGIDGLPGPKGGLQMVKEGKMEATVINPTRGFQVVDLAKNILEGKPYKRINILNTAVVDKSNIDVVMTQNEMVHDQKEQLDRQNNLLIHFFERFKHQQIDIALNIVILILLIVSFIFFYRITVLSKQMIVKEVTLRLEHYMEMQMMQSRQNLSNKEVYNSAESHFMNVLIATIMNNIKDPHLDAVTIATSMGISTEQLNSTIKRVSNASLKQIIKITQKFVDERRVKVDLP</sequence>
<keyword evidence="4" id="KW-0472">Membrane</keyword>
<dbReference type="Gene3D" id="3.40.50.2300">
    <property type="match status" value="2"/>
</dbReference>
<reference evidence="7 8" key="1">
    <citation type="submission" date="2019-08" db="EMBL/GenBank/DDBJ databases">
        <title>In-depth cultivation of the pig gut microbiome towards novel bacterial diversity and tailored functional studies.</title>
        <authorList>
            <person name="Wylensek D."/>
            <person name="Hitch T.C.A."/>
            <person name="Clavel T."/>
        </authorList>
    </citation>
    <scope>NUCLEOTIDE SEQUENCE [LARGE SCALE GENOMIC DNA]</scope>
    <source>
        <strain evidence="7 8">LKV-178-WT-2A</strain>
    </source>
</reference>
<dbReference type="PANTHER" id="PTHR46847:SF1">
    <property type="entry name" value="D-ALLOSE-BINDING PERIPLASMIC PROTEIN-RELATED"/>
    <property type="match status" value="1"/>
</dbReference>
<proteinExistence type="inferred from homology"/>
<evidence type="ECO:0000256" key="5">
    <source>
        <dbReference type="SAM" id="SignalP"/>
    </source>
</evidence>
<evidence type="ECO:0000313" key="8">
    <source>
        <dbReference type="Proteomes" id="UP000438914"/>
    </source>
</evidence>
<dbReference type="SUPFAM" id="SSF53822">
    <property type="entry name" value="Periplasmic binding protein-like I"/>
    <property type="match status" value="1"/>
</dbReference>
<dbReference type="PANTHER" id="PTHR46847">
    <property type="entry name" value="D-ALLOSE-BINDING PERIPLASMIC PROTEIN-RELATED"/>
    <property type="match status" value="1"/>
</dbReference>
<evidence type="ECO:0000256" key="2">
    <source>
        <dbReference type="ARBA" id="ARBA00007639"/>
    </source>
</evidence>
<keyword evidence="3 5" id="KW-0732">Signal</keyword>
<dbReference type="InterPro" id="IPR025997">
    <property type="entry name" value="SBP_2_dom"/>
</dbReference>
<evidence type="ECO:0000256" key="1">
    <source>
        <dbReference type="ARBA" id="ARBA00004196"/>
    </source>
</evidence>
<dbReference type="AlphaFoldDB" id="A0A7K0KE38"/>
<dbReference type="RefSeq" id="WP_154533773.1">
    <property type="nucleotide sequence ID" value="NZ_VUNG01000010.1"/>
</dbReference>
<evidence type="ECO:0000256" key="3">
    <source>
        <dbReference type="ARBA" id="ARBA00022729"/>
    </source>
</evidence>
<organism evidence="7 8">
    <name type="scientific">Hallella mizrahii</name>
    <dbReference type="NCBI Taxonomy" id="2606637"/>
    <lineage>
        <taxon>Bacteria</taxon>
        <taxon>Pseudomonadati</taxon>
        <taxon>Bacteroidota</taxon>
        <taxon>Bacteroidia</taxon>
        <taxon>Bacteroidales</taxon>
        <taxon>Prevotellaceae</taxon>
        <taxon>Hallella</taxon>
    </lineage>
</organism>
<dbReference type="PROSITE" id="PS51257">
    <property type="entry name" value="PROKAR_LIPOPROTEIN"/>
    <property type="match status" value="1"/>
</dbReference>
<feature type="signal peptide" evidence="5">
    <location>
        <begin position="1"/>
        <end position="24"/>
    </location>
</feature>
<gene>
    <name evidence="7" type="ORF">FYJ73_05840</name>
</gene>
<dbReference type="GO" id="GO:0030313">
    <property type="term" value="C:cell envelope"/>
    <property type="evidence" value="ECO:0007669"/>
    <property type="project" value="UniProtKB-SubCell"/>
</dbReference>
<evidence type="ECO:0000256" key="4">
    <source>
        <dbReference type="SAM" id="Phobius"/>
    </source>
</evidence>
<comment type="similarity">
    <text evidence="2">Belongs to the bacterial solute-binding protein 2 family.</text>
</comment>
<feature type="domain" description="Periplasmic binding protein" evidence="6">
    <location>
        <begin position="38"/>
        <end position="287"/>
    </location>
</feature>
<protein>
    <submittedName>
        <fullName evidence="7">Substrate-binding domain-containing protein</fullName>
    </submittedName>
</protein>
<keyword evidence="4" id="KW-1133">Transmembrane helix</keyword>
<keyword evidence="8" id="KW-1185">Reference proteome</keyword>
<dbReference type="InterPro" id="IPR028082">
    <property type="entry name" value="Peripla_BP_I"/>
</dbReference>
<name>A0A7K0KE38_9BACT</name>